<accession>A0A1X7JI13</accession>
<keyword evidence="2" id="KW-1185">Reference proteome</keyword>
<dbReference type="RefSeq" id="WP_085493734.1">
    <property type="nucleotide sequence ID" value="NZ_FXAZ01000001.1"/>
</dbReference>
<organism evidence="1 2">
    <name type="scientific">Paenibacillus aquistagni</name>
    <dbReference type="NCBI Taxonomy" id="1852522"/>
    <lineage>
        <taxon>Bacteria</taxon>
        <taxon>Bacillati</taxon>
        <taxon>Bacillota</taxon>
        <taxon>Bacilli</taxon>
        <taxon>Bacillales</taxon>
        <taxon>Paenibacillaceae</taxon>
        <taxon>Paenibacillus</taxon>
    </lineage>
</organism>
<evidence type="ECO:0000313" key="2">
    <source>
        <dbReference type="Proteomes" id="UP000193834"/>
    </source>
</evidence>
<reference evidence="1 2" key="1">
    <citation type="submission" date="2017-04" db="EMBL/GenBank/DDBJ databases">
        <authorList>
            <person name="Afonso C.L."/>
            <person name="Miller P.J."/>
            <person name="Scott M.A."/>
            <person name="Spackman E."/>
            <person name="Goraichik I."/>
            <person name="Dimitrov K.M."/>
            <person name="Suarez D.L."/>
            <person name="Swayne D.E."/>
        </authorList>
    </citation>
    <scope>NUCLEOTIDE SEQUENCE [LARGE SCALE GENOMIC DNA]</scope>
    <source>
        <strain evidence="1 2">11</strain>
    </source>
</reference>
<dbReference type="EMBL" id="FXAZ01000001">
    <property type="protein sequence ID" value="SMG27741.1"/>
    <property type="molecule type" value="Genomic_DNA"/>
</dbReference>
<dbReference type="OrthoDB" id="2691647at2"/>
<proteinExistence type="predicted"/>
<dbReference type="Proteomes" id="UP000193834">
    <property type="component" value="Unassembled WGS sequence"/>
</dbReference>
<evidence type="ECO:0000313" key="1">
    <source>
        <dbReference type="EMBL" id="SMG27741.1"/>
    </source>
</evidence>
<dbReference type="InterPro" id="IPR025321">
    <property type="entry name" value="DUF4227"/>
</dbReference>
<dbReference type="AlphaFoldDB" id="A0A1X7JI13"/>
<gene>
    <name evidence="1" type="ORF">SAMN06295960_1615</name>
</gene>
<protein>
    <recommendedName>
        <fullName evidence="3">DUF4227 domain-containing protein</fullName>
    </recommendedName>
</protein>
<dbReference type="Pfam" id="PF14004">
    <property type="entry name" value="DUF4227"/>
    <property type="match status" value="1"/>
</dbReference>
<evidence type="ECO:0008006" key="3">
    <source>
        <dbReference type="Google" id="ProtNLM"/>
    </source>
</evidence>
<name>A0A1X7JI13_9BACL</name>
<dbReference type="STRING" id="1852522.SAMN06295960_1615"/>
<sequence>MIISVRKWLDRLKFIAVFLICTYAVVQIFNTVTDWIAPVDKYRIPHGRAVKVFQSDPDLQLESDSITSRIRLFYWLGE</sequence>